<name>A0AB34HEX6_ESCRO</name>
<accession>A0AB34HEX6</accession>
<dbReference type="EMBL" id="JAIQCJ010001425">
    <property type="protein sequence ID" value="KAJ8789550.1"/>
    <property type="molecule type" value="Genomic_DNA"/>
</dbReference>
<reference evidence="1 2" key="1">
    <citation type="submission" date="2022-11" db="EMBL/GenBank/DDBJ databases">
        <title>Whole genome sequence of Eschrichtius robustus ER-17-0199.</title>
        <authorList>
            <person name="Bruniche-Olsen A."/>
            <person name="Black A.N."/>
            <person name="Fields C.J."/>
            <person name="Walden K."/>
            <person name="Dewoody J.A."/>
        </authorList>
    </citation>
    <scope>NUCLEOTIDE SEQUENCE [LARGE SCALE GENOMIC DNA]</scope>
    <source>
        <strain evidence="1">ER-17-0199</strain>
        <tissue evidence="1">Blubber</tissue>
    </source>
</reference>
<protein>
    <submittedName>
        <fullName evidence="1">Uncharacterized protein</fullName>
    </submittedName>
</protein>
<evidence type="ECO:0000313" key="2">
    <source>
        <dbReference type="Proteomes" id="UP001159641"/>
    </source>
</evidence>
<dbReference type="Proteomes" id="UP001159641">
    <property type="component" value="Unassembled WGS sequence"/>
</dbReference>
<evidence type="ECO:0000313" key="1">
    <source>
        <dbReference type="EMBL" id="KAJ8789550.1"/>
    </source>
</evidence>
<proteinExistence type="predicted"/>
<sequence>MLHSVTAAVILAAPKLSLECRADVLFPLAGSAAATPEGFLWAKASVKQFVPAALSEDSRARMGVARYGAELAVAVTVTMGEYRDVRTWSGASTTCASVAAAP</sequence>
<gene>
    <name evidence="1" type="ORF">J1605_022077</name>
</gene>
<keyword evidence="2" id="KW-1185">Reference proteome</keyword>
<dbReference type="SUPFAM" id="SSF53300">
    <property type="entry name" value="vWA-like"/>
    <property type="match status" value="1"/>
</dbReference>
<comment type="caution">
    <text evidence="1">The sequence shown here is derived from an EMBL/GenBank/DDBJ whole genome shotgun (WGS) entry which is preliminary data.</text>
</comment>
<dbReference type="InterPro" id="IPR036465">
    <property type="entry name" value="vWFA_dom_sf"/>
</dbReference>
<dbReference type="AlphaFoldDB" id="A0AB34HEX6"/>
<organism evidence="1 2">
    <name type="scientific">Eschrichtius robustus</name>
    <name type="common">California gray whale</name>
    <name type="synonym">Eschrichtius gibbosus</name>
    <dbReference type="NCBI Taxonomy" id="9764"/>
    <lineage>
        <taxon>Eukaryota</taxon>
        <taxon>Metazoa</taxon>
        <taxon>Chordata</taxon>
        <taxon>Craniata</taxon>
        <taxon>Vertebrata</taxon>
        <taxon>Euteleostomi</taxon>
        <taxon>Mammalia</taxon>
        <taxon>Eutheria</taxon>
        <taxon>Laurasiatheria</taxon>
        <taxon>Artiodactyla</taxon>
        <taxon>Whippomorpha</taxon>
        <taxon>Cetacea</taxon>
        <taxon>Mysticeti</taxon>
        <taxon>Eschrichtiidae</taxon>
        <taxon>Eschrichtius</taxon>
    </lineage>
</organism>